<comment type="caution">
    <text evidence="3">The sequence shown here is derived from an EMBL/GenBank/DDBJ whole genome shotgun (WGS) entry which is preliminary data.</text>
</comment>
<evidence type="ECO:0000259" key="2">
    <source>
        <dbReference type="Pfam" id="PF26449"/>
    </source>
</evidence>
<dbReference type="AlphaFoldDB" id="A0A136LVZ7"/>
<feature type="domain" description="DUF8128" evidence="2">
    <location>
        <begin position="91"/>
        <end position="186"/>
    </location>
</feature>
<evidence type="ECO:0000256" key="1">
    <source>
        <dbReference type="SAM" id="Phobius"/>
    </source>
</evidence>
<dbReference type="Pfam" id="PF26449">
    <property type="entry name" value="DUF8128"/>
    <property type="match status" value="1"/>
</dbReference>
<keyword evidence="1" id="KW-1133">Transmembrane helix</keyword>
<dbReference type="Proteomes" id="UP000070457">
    <property type="component" value="Unassembled WGS sequence"/>
</dbReference>
<dbReference type="STRING" id="1617426.TR69_WS6001001422"/>
<gene>
    <name evidence="3" type="ORF">TR69_WS6001001422</name>
</gene>
<name>A0A136LVZ7_9BACT</name>
<sequence length="337" mass="38450">MQGLPLIIICLLGMLSLGALIVLRFWYQRVPVPEQIRDPKLLHILIRDTGEYSLEHTRELFDRLHDLIKWHNSIVSLELIAGAYGMHVIAVTEERIAVELHDLFAQFYPDAAIDNVGDYTSSVHTTHKLMSTAEFGLKREFAYPVRRFDEFSHDPLGAVFAVLQNVTLPNEFWLQLVLRPAPDTWKPAARKMIGNTELAHERMNRVEQKLQQKGFQFIVRGLVKSDNFNVAGSYFQDLADAFGMFDSPDLNSIAQKKQGRPDISDLLRHLLVGRTLYERTDEVTRYEHRVLDHLSEDVITPSELAGLWHVPDIDNPVELTPGGTELMIAPGHDLQEL</sequence>
<evidence type="ECO:0000313" key="4">
    <source>
        <dbReference type="Proteomes" id="UP000070457"/>
    </source>
</evidence>
<keyword evidence="1" id="KW-0812">Transmembrane</keyword>
<dbReference type="InterPro" id="IPR058441">
    <property type="entry name" value="DUF8128"/>
</dbReference>
<organism evidence="3 4">
    <name type="scientific">candidate division WS6 bacterium OLB20</name>
    <dbReference type="NCBI Taxonomy" id="1617426"/>
    <lineage>
        <taxon>Bacteria</taxon>
        <taxon>Candidatus Dojkabacteria</taxon>
    </lineage>
</organism>
<dbReference type="EMBL" id="JYNZ01000006">
    <property type="protein sequence ID" value="KXK25816.1"/>
    <property type="molecule type" value="Genomic_DNA"/>
</dbReference>
<accession>A0A136LVZ7</accession>
<proteinExistence type="predicted"/>
<protein>
    <recommendedName>
        <fullName evidence="2">DUF8128 domain-containing protein</fullName>
    </recommendedName>
</protein>
<reference evidence="3 4" key="1">
    <citation type="submission" date="2015-02" db="EMBL/GenBank/DDBJ databases">
        <title>Improved understanding of the partial-nitritation anammox process through 23 genomes representing the majority of the microbial community.</title>
        <authorList>
            <person name="Speth D.R."/>
            <person name="In T Zandt M."/>
            <person name="Guerrero Cruz S."/>
            <person name="Jetten M.S."/>
            <person name="Dutilh B.E."/>
        </authorList>
    </citation>
    <scope>NUCLEOTIDE SEQUENCE [LARGE SCALE GENOMIC DNA]</scope>
    <source>
        <strain evidence="3">OLB20</strain>
    </source>
</reference>
<keyword evidence="1" id="KW-0472">Membrane</keyword>
<evidence type="ECO:0000313" key="3">
    <source>
        <dbReference type="EMBL" id="KXK25816.1"/>
    </source>
</evidence>
<feature type="transmembrane region" description="Helical" evidence="1">
    <location>
        <begin position="6"/>
        <end position="27"/>
    </location>
</feature>